<dbReference type="InterPro" id="IPR000092">
    <property type="entry name" value="Polyprenyl_synt"/>
</dbReference>
<protein>
    <recommendedName>
        <fullName evidence="7">Octaprenyl diphosphate synthase</fullName>
    </recommendedName>
</protein>
<comment type="similarity">
    <text evidence="2">Belongs to the FPP/GGPP synthase family.</text>
</comment>
<dbReference type="Pfam" id="PF00348">
    <property type="entry name" value="polyprenyl_synt"/>
    <property type="match status" value="1"/>
</dbReference>
<dbReference type="GO" id="GO:0004659">
    <property type="term" value="F:prenyltransferase activity"/>
    <property type="evidence" value="ECO:0007669"/>
    <property type="project" value="InterPro"/>
</dbReference>
<evidence type="ECO:0000256" key="5">
    <source>
        <dbReference type="ARBA" id="ARBA00022842"/>
    </source>
</evidence>
<proteinExistence type="inferred from homology"/>
<dbReference type="AlphaFoldDB" id="X1TM50"/>
<evidence type="ECO:0000256" key="2">
    <source>
        <dbReference type="ARBA" id="ARBA00006706"/>
    </source>
</evidence>
<evidence type="ECO:0000256" key="3">
    <source>
        <dbReference type="ARBA" id="ARBA00022679"/>
    </source>
</evidence>
<gene>
    <name evidence="6" type="ORF">S12H4_28808</name>
</gene>
<dbReference type="PROSITE" id="PS00723">
    <property type="entry name" value="POLYPRENYL_SYNTHASE_1"/>
    <property type="match status" value="1"/>
</dbReference>
<sequence length="158" mass="17665">MGVKNLPDIMQLQDVLNRYAGDLKSVEEHMEKYLHSEVYLIPEVSTHLIDSGGKRFRPLLLLIASDLCGYKGEKHYPLSAVIEFIHTASLLHDDVVDRAETRRGKVSANNLWGNSASVLVGDFLYSKSFKLMTDHGNFSIVKLLSTTTNTMAEGEVLQ</sequence>
<dbReference type="SUPFAM" id="SSF48576">
    <property type="entry name" value="Terpenoid synthases"/>
    <property type="match status" value="1"/>
</dbReference>
<keyword evidence="5" id="KW-0460">Magnesium</keyword>
<name>X1TM50_9ZZZZ</name>
<keyword evidence="3" id="KW-0808">Transferase</keyword>
<evidence type="ECO:0008006" key="7">
    <source>
        <dbReference type="Google" id="ProtNLM"/>
    </source>
</evidence>
<dbReference type="InterPro" id="IPR008949">
    <property type="entry name" value="Isoprenoid_synthase_dom_sf"/>
</dbReference>
<feature type="non-terminal residue" evidence="6">
    <location>
        <position position="158"/>
    </location>
</feature>
<reference evidence="6" key="1">
    <citation type="journal article" date="2014" name="Front. Microbiol.">
        <title>High frequency of phylogenetically diverse reductive dehalogenase-homologous genes in deep subseafloor sedimentary metagenomes.</title>
        <authorList>
            <person name="Kawai M."/>
            <person name="Futagami T."/>
            <person name="Toyoda A."/>
            <person name="Takaki Y."/>
            <person name="Nishi S."/>
            <person name="Hori S."/>
            <person name="Arai W."/>
            <person name="Tsubouchi T."/>
            <person name="Morono Y."/>
            <person name="Uchiyama I."/>
            <person name="Ito T."/>
            <person name="Fujiyama A."/>
            <person name="Inagaki F."/>
            <person name="Takami H."/>
        </authorList>
    </citation>
    <scope>NUCLEOTIDE SEQUENCE</scope>
    <source>
        <strain evidence="6">Expedition CK06-06</strain>
    </source>
</reference>
<dbReference type="PANTHER" id="PTHR12001">
    <property type="entry name" value="GERANYLGERANYL PYROPHOSPHATE SYNTHASE"/>
    <property type="match status" value="1"/>
</dbReference>
<comment type="cofactor">
    <cofactor evidence="1">
        <name>Mg(2+)</name>
        <dbReference type="ChEBI" id="CHEBI:18420"/>
    </cofactor>
</comment>
<dbReference type="PANTHER" id="PTHR12001:SF69">
    <property type="entry name" value="ALL TRANS-POLYPRENYL-DIPHOSPHATE SYNTHASE PDSS1"/>
    <property type="match status" value="1"/>
</dbReference>
<dbReference type="EMBL" id="BARW01016555">
    <property type="protein sequence ID" value="GAI92436.1"/>
    <property type="molecule type" value="Genomic_DNA"/>
</dbReference>
<evidence type="ECO:0000256" key="1">
    <source>
        <dbReference type="ARBA" id="ARBA00001946"/>
    </source>
</evidence>
<dbReference type="GO" id="GO:0008299">
    <property type="term" value="P:isoprenoid biosynthetic process"/>
    <property type="evidence" value="ECO:0007669"/>
    <property type="project" value="InterPro"/>
</dbReference>
<comment type="caution">
    <text evidence="6">The sequence shown here is derived from an EMBL/GenBank/DDBJ whole genome shotgun (WGS) entry which is preliminary data.</text>
</comment>
<evidence type="ECO:0000256" key="4">
    <source>
        <dbReference type="ARBA" id="ARBA00022723"/>
    </source>
</evidence>
<dbReference type="InterPro" id="IPR033749">
    <property type="entry name" value="Polyprenyl_synt_CS"/>
</dbReference>
<dbReference type="Gene3D" id="1.10.600.10">
    <property type="entry name" value="Farnesyl Diphosphate Synthase"/>
    <property type="match status" value="1"/>
</dbReference>
<organism evidence="6">
    <name type="scientific">marine sediment metagenome</name>
    <dbReference type="NCBI Taxonomy" id="412755"/>
    <lineage>
        <taxon>unclassified sequences</taxon>
        <taxon>metagenomes</taxon>
        <taxon>ecological metagenomes</taxon>
    </lineage>
</organism>
<accession>X1TM50</accession>
<dbReference type="GO" id="GO:0046872">
    <property type="term" value="F:metal ion binding"/>
    <property type="evidence" value="ECO:0007669"/>
    <property type="project" value="UniProtKB-KW"/>
</dbReference>
<evidence type="ECO:0000313" key="6">
    <source>
        <dbReference type="EMBL" id="GAI92436.1"/>
    </source>
</evidence>
<keyword evidence="4" id="KW-0479">Metal-binding</keyword>